<accession>A0A4R5KZT8</accession>
<evidence type="ECO:0000313" key="3">
    <source>
        <dbReference type="Proteomes" id="UP000295636"/>
    </source>
</evidence>
<dbReference type="Gene3D" id="1.20.120.450">
    <property type="entry name" value="dinb family like domain"/>
    <property type="match status" value="1"/>
</dbReference>
<dbReference type="Proteomes" id="UP000295636">
    <property type="component" value="Unassembled WGS sequence"/>
</dbReference>
<sequence>MDRLRYPIGTFEPVPNPTPEQRSSWIGEMTEIPSIVRLNVQSLNSEQLETPYRPGGWTVRQVIHHMADNDMNAFIRFKRALTEERPIAGSYREDLWAELGDYQVPIEASLVMMESLYGRFAALLRSLHPTDFQRTFTSPTHGVMSLDTAMQRYAWHDRHHIAQIAALKQRSGWH</sequence>
<dbReference type="InterPro" id="IPR024775">
    <property type="entry name" value="DinB-like"/>
</dbReference>
<dbReference type="OrthoDB" id="9796039at2"/>
<comment type="caution">
    <text evidence="2">The sequence shown here is derived from an EMBL/GenBank/DDBJ whole genome shotgun (WGS) entry which is preliminary data.</text>
</comment>
<reference evidence="2 3" key="1">
    <citation type="submission" date="2019-03" db="EMBL/GenBank/DDBJ databases">
        <title>This is whole genome sequence of Paenibacillus sp MS74 strain.</title>
        <authorList>
            <person name="Trinh H.N."/>
        </authorList>
    </citation>
    <scope>NUCLEOTIDE SEQUENCE [LARGE SCALE GENOMIC DNA]</scope>
    <source>
        <strain evidence="2 3">MS74</strain>
    </source>
</reference>
<dbReference type="InterPro" id="IPR034660">
    <property type="entry name" value="DinB/YfiT-like"/>
</dbReference>
<dbReference type="SUPFAM" id="SSF109854">
    <property type="entry name" value="DinB/YfiT-like putative metalloenzymes"/>
    <property type="match status" value="1"/>
</dbReference>
<protein>
    <submittedName>
        <fullName evidence="2">Putative metal-dependent hydrolase</fullName>
    </submittedName>
</protein>
<dbReference type="GO" id="GO:0016787">
    <property type="term" value="F:hydrolase activity"/>
    <property type="evidence" value="ECO:0007669"/>
    <property type="project" value="UniProtKB-KW"/>
</dbReference>
<dbReference type="EMBL" id="SMRT01000001">
    <property type="protein sequence ID" value="TDG00601.1"/>
    <property type="molecule type" value="Genomic_DNA"/>
</dbReference>
<name>A0A4R5KZT8_9BACL</name>
<proteinExistence type="predicted"/>
<dbReference type="AlphaFoldDB" id="A0A4R5KZT8"/>
<keyword evidence="3" id="KW-1185">Reference proteome</keyword>
<organism evidence="2 3">
    <name type="scientific">Paenibacillus piri</name>
    <dbReference type="NCBI Taxonomy" id="2547395"/>
    <lineage>
        <taxon>Bacteria</taxon>
        <taxon>Bacillati</taxon>
        <taxon>Bacillota</taxon>
        <taxon>Bacilli</taxon>
        <taxon>Bacillales</taxon>
        <taxon>Paenibacillaceae</taxon>
        <taxon>Paenibacillus</taxon>
    </lineage>
</organism>
<feature type="domain" description="DinB-like" evidence="1">
    <location>
        <begin position="40"/>
        <end position="164"/>
    </location>
</feature>
<dbReference type="RefSeq" id="WP_133225311.1">
    <property type="nucleotide sequence ID" value="NZ_SMRT01000001.1"/>
</dbReference>
<dbReference type="Pfam" id="PF12867">
    <property type="entry name" value="DinB_2"/>
    <property type="match status" value="1"/>
</dbReference>
<evidence type="ECO:0000313" key="2">
    <source>
        <dbReference type="EMBL" id="TDG00601.1"/>
    </source>
</evidence>
<keyword evidence="2" id="KW-0378">Hydrolase</keyword>
<evidence type="ECO:0000259" key="1">
    <source>
        <dbReference type="Pfam" id="PF12867"/>
    </source>
</evidence>
<gene>
    <name evidence="2" type="ORF">E1757_02950</name>
</gene>
<dbReference type="NCBIfam" id="NF009807">
    <property type="entry name" value="PRK13291.1"/>
    <property type="match status" value="1"/>
</dbReference>